<reference evidence="2 4" key="2">
    <citation type="submission" date="2013-03" db="EMBL/GenBank/DDBJ databases">
        <title>The Genome Sequence of Enterococcus gilvus ATCC BAA-350 (PacBio/Illumina hybrid assembly).</title>
        <authorList>
            <consortium name="The Broad Institute Genomics Platform"/>
            <consortium name="The Broad Institute Genome Sequencing Center for Infectious Disease"/>
            <person name="Earl A."/>
            <person name="Russ C."/>
            <person name="Gilmore M."/>
            <person name="Surin D."/>
            <person name="Walker B."/>
            <person name="Young S."/>
            <person name="Zeng Q."/>
            <person name="Gargeya S."/>
            <person name="Fitzgerald M."/>
            <person name="Haas B."/>
            <person name="Abouelleil A."/>
            <person name="Allen A.W."/>
            <person name="Alvarado L."/>
            <person name="Arachchi H.M."/>
            <person name="Berlin A.M."/>
            <person name="Chapman S.B."/>
            <person name="Gainer-Dewar J."/>
            <person name="Goldberg J."/>
            <person name="Griggs A."/>
            <person name="Gujja S."/>
            <person name="Hansen M."/>
            <person name="Howarth C."/>
            <person name="Imamovic A."/>
            <person name="Ireland A."/>
            <person name="Larimer J."/>
            <person name="McCowan C."/>
            <person name="Murphy C."/>
            <person name="Pearson M."/>
            <person name="Poon T.W."/>
            <person name="Priest M."/>
            <person name="Roberts A."/>
            <person name="Saif S."/>
            <person name="Shea T."/>
            <person name="Sisk P."/>
            <person name="Sykes S."/>
            <person name="Wortman J."/>
            <person name="Nusbaum C."/>
            <person name="Birren B."/>
        </authorList>
    </citation>
    <scope>NUCLEOTIDE SEQUENCE [LARGE SCALE GENOMIC DNA]</scope>
    <source>
        <strain evidence="2 4">ATCC BAA-350</strain>
    </source>
</reference>
<dbReference type="Gene3D" id="3.40.50.620">
    <property type="entry name" value="HUPs"/>
    <property type="match status" value="1"/>
</dbReference>
<gene>
    <name evidence="2" type="ORF">I592_03294</name>
    <name evidence="1" type="ORF">UKC_00153</name>
</gene>
<sequence length="140" mass="15749">MLDLAVLVDCLTTSPKNPTFHSDTLILAGNSLPDLIVSTAHFCEEETEIQRVLFVGGVGHGTGPLIANCKKQYPALVREEWDTLSEAEITQEIFSFYCKRPLTMLLERQSTNTGENARFSHEIFPEDPPKNFWLVQDPLL</sequence>
<dbReference type="EMBL" id="AJDQ01000002">
    <property type="protein sequence ID" value="EOI58967.1"/>
    <property type="molecule type" value="Genomic_DNA"/>
</dbReference>
<dbReference type="EMBL" id="ASWH01000002">
    <property type="protein sequence ID" value="EOW79156.1"/>
    <property type="molecule type" value="Genomic_DNA"/>
</dbReference>
<evidence type="ECO:0000313" key="1">
    <source>
        <dbReference type="EMBL" id="EOI58967.1"/>
    </source>
</evidence>
<evidence type="ECO:0000313" key="2">
    <source>
        <dbReference type="EMBL" id="EOW79156.1"/>
    </source>
</evidence>
<name>R2Y9F2_9ENTE</name>
<dbReference type="RefSeq" id="WP_010778604.1">
    <property type="nucleotide sequence ID" value="NZ_ASWH01000002.1"/>
</dbReference>
<organism evidence="1 3">
    <name type="scientific">Enterococcus gilvus ATCC BAA-350</name>
    <dbReference type="NCBI Taxonomy" id="1158614"/>
    <lineage>
        <taxon>Bacteria</taxon>
        <taxon>Bacillati</taxon>
        <taxon>Bacillota</taxon>
        <taxon>Bacilli</taxon>
        <taxon>Lactobacillales</taxon>
        <taxon>Enterococcaceae</taxon>
        <taxon>Enterococcus</taxon>
    </lineage>
</organism>
<accession>R2Y9F2</accession>
<dbReference type="eggNOG" id="COG1434">
    <property type="taxonomic scope" value="Bacteria"/>
</dbReference>
<dbReference type="HOGENOM" id="CLU_1832069_0_0_9"/>
<evidence type="ECO:0000313" key="4">
    <source>
        <dbReference type="Proteomes" id="UP000014160"/>
    </source>
</evidence>
<reference evidence="1 3" key="1">
    <citation type="submission" date="2013-02" db="EMBL/GenBank/DDBJ databases">
        <title>The Genome Sequence of Enterococcus gilvus ATCC BAA-350.</title>
        <authorList>
            <consortium name="The Broad Institute Genome Sequencing Platform"/>
            <consortium name="The Broad Institute Genome Sequencing Center for Infectious Disease"/>
            <person name="Earl A.M."/>
            <person name="Gilmore M.S."/>
            <person name="Lebreton F."/>
            <person name="Walker B."/>
            <person name="Young S.K."/>
            <person name="Zeng Q."/>
            <person name="Gargeya S."/>
            <person name="Fitzgerald M."/>
            <person name="Haas B."/>
            <person name="Abouelleil A."/>
            <person name="Alvarado L."/>
            <person name="Arachchi H.M."/>
            <person name="Berlin A.M."/>
            <person name="Chapman S.B."/>
            <person name="Dewar J."/>
            <person name="Goldberg J."/>
            <person name="Griggs A."/>
            <person name="Gujja S."/>
            <person name="Hansen M."/>
            <person name="Howarth C."/>
            <person name="Imamovic A."/>
            <person name="Larimer J."/>
            <person name="McCowan C."/>
            <person name="Murphy C."/>
            <person name="Neiman D."/>
            <person name="Pearson M."/>
            <person name="Priest M."/>
            <person name="Roberts A."/>
            <person name="Saif S."/>
            <person name="Shea T."/>
            <person name="Sisk P."/>
            <person name="Sykes S."/>
            <person name="Wortman J."/>
            <person name="Nusbaum C."/>
            <person name="Birren B."/>
        </authorList>
    </citation>
    <scope>NUCLEOTIDE SEQUENCE [LARGE SCALE GENOMIC DNA]</scope>
    <source>
        <strain evidence="1 3">ATCC BAA-350</strain>
    </source>
</reference>
<protein>
    <submittedName>
        <fullName evidence="1">Uncharacterized protein</fullName>
    </submittedName>
</protein>
<comment type="caution">
    <text evidence="1">The sequence shown here is derived from an EMBL/GenBank/DDBJ whole genome shotgun (WGS) entry which is preliminary data.</text>
</comment>
<dbReference type="InterPro" id="IPR014729">
    <property type="entry name" value="Rossmann-like_a/b/a_fold"/>
</dbReference>
<dbReference type="AlphaFoldDB" id="R2Y9F2"/>
<dbReference type="Proteomes" id="UP000014160">
    <property type="component" value="Unassembled WGS sequence"/>
</dbReference>
<dbReference type="Proteomes" id="UP000013750">
    <property type="component" value="Unassembled WGS sequence"/>
</dbReference>
<keyword evidence="4" id="KW-1185">Reference proteome</keyword>
<dbReference type="PATRIC" id="fig|1158614.3.peg.141"/>
<proteinExistence type="predicted"/>
<evidence type="ECO:0000313" key="3">
    <source>
        <dbReference type="Proteomes" id="UP000013750"/>
    </source>
</evidence>